<sequence length="140" mass="15216">MSINVPVQFSPNIYTTYPPNSHPMSINVPVQFSPNIYTTYPSNSHPMSINVSVQFSPNVYKLARKIAHTHGKCWSEGIKEGNPGSKSRDVLSGRSATLGADADTIMFWCVGYSSPPGKLGCGKSETSSSFCGNELRVTLR</sequence>
<evidence type="ECO:0000313" key="1">
    <source>
        <dbReference type="EMBL" id="KAK3797114.1"/>
    </source>
</evidence>
<comment type="caution">
    <text evidence="1">The sequence shown here is derived from an EMBL/GenBank/DDBJ whole genome shotgun (WGS) entry which is preliminary data.</text>
</comment>
<name>A0AAE1E7D9_9GAST</name>
<gene>
    <name evidence="1" type="ORF">RRG08_060458</name>
</gene>
<protein>
    <submittedName>
        <fullName evidence="1">Uncharacterized protein</fullName>
    </submittedName>
</protein>
<proteinExistence type="predicted"/>
<evidence type="ECO:0000313" key="2">
    <source>
        <dbReference type="Proteomes" id="UP001283361"/>
    </source>
</evidence>
<dbReference type="EMBL" id="JAWDGP010000802">
    <property type="protein sequence ID" value="KAK3797114.1"/>
    <property type="molecule type" value="Genomic_DNA"/>
</dbReference>
<dbReference type="AlphaFoldDB" id="A0AAE1E7D9"/>
<accession>A0AAE1E7D9</accession>
<dbReference type="Proteomes" id="UP001283361">
    <property type="component" value="Unassembled WGS sequence"/>
</dbReference>
<keyword evidence="2" id="KW-1185">Reference proteome</keyword>
<organism evidence="1 2">
    <name type="scientific">Elysia crispata</name>
    <name type="common">lettuce slug</name>
    <dbReference type="NCBI Taxonomy" id="231223"/>
    <lineage>
        <taxon>Eukaryota</taxon>
        <taxon>Metazoa</taxon>
        <taxon>Spiralia</taxon>
        <taxon>Lophotrochozoa</taxon>
        <taxon>Mollusca</taxon>
        <taxon>Gastropoda</taxon>
        <taxon>Heterobranchia</taxon>
        <taxon>Euthyneura</taxon>
        <taxon>Panpulmonata</taxon>
        <taxon>Sacoglossa</taxon>
        <taxon>Placobranchoidea</taxon>
        <taxon>Plakobranchidae</taxon>
        <taxon>Elysia</taxon>
    </lineage>
</organism>
<reference evidence="1" key="1">
    <citation type="journal article" date="2023" name="G3 (Bethesda)">
        <title>A reference genome for the long-term kleptoplast-retaining sea slug Elysia crispata morphotype clarki.</title>
        <authorList>
            <person name="Eastman K.E."/>
            <person name="Pendleton A.L."/>
            <person name="Shaikh M.A."/>
            <person name="Suttiyut T."/>
            <person name="Ogas R."/>
            <person name="Tomko P."/>
            <person name="Gavelis G."/>
            <person name="Widhalm J.R."/>
            <person name="Wisecaver J.H."/>
        </authorList>
    </citation>
    <scope>NUCLEOTIDE SEQUENCE</scope>
    <source>
        <strain evidence="1">ECLA1</strain>
    </source>
</reference>